<organism evidence="3 4">
    <name type="scientific">Piromyces finnis</name>
    <dbReference type="NCBI Taxonomy" id="1754191"/>
    <lineage>
        <taxon>Eukaryota</taxon>
        <taxon>Fungi</taxon>
        <taxon>Fungi incertae sedis</taxon>
        <taxon>Chytridiomycota</taxon>
        <taxon>Chytridiomycota incertae sedis</taxon>
        <taxon>Neocallimastigomycetes</taxon>
        <taxon>Neocallimastigales</taxon>
        <taxon>Neocallimastigaceae</taxon>
        <taxon>Piromyces</taxon>
    </lineage>
</organism>
<comment type="caution">
    <text evidence="3">The sequence shown here is derived from an EMBL/GenBank/DDBJ whole genome shotgun (WGS) entry which is preliminary data.</text>
</comment>
<dbReference type="AlphaFoldDB" id="A0A1Y1UYR3"/>
<dbReference type="Pfam" id="PF10046">
    <property type="entry name" value="BLOC1_2"/>
    <property type="match status" value="1"/>
</dbReference>
<dbReference type="GO" id="GO:0031083">
    <property type="term" value="C:BLOC-1 complex"/>
    <property type="evidence" value="ECO:0007669"/>
    <property type="project" value="TreeGrafter"/>
</dbReference>
<dbReference type="PANTHER" id="PTHR46479">
    <property type="entry name" value="BIOGENESIS OF LYSOSOME-RELATED ORGANELLES COMPLEX 1 SUBUNIT 2"/>
    <property type="match status" value="1"/>
</dbReference>
<keyword evidence="2" id="KW-0175">Coiled coil</keyword>
<evidence type="ECO:0000256" key="1">
    <source>
        <dbReference type="ARBA" id="ARBA00008468"/>
    </source>
</evidence>
<dbReference type="InterPro" id="IPR019269">
    <property type="entry name" value="BLOC1_su2"/>
</dbReference>
<name>A0A1Y1UYR3_9FUNG</name>
<reference evidence="3 4" key="2">
    <citation type="submission" date="2016-08" db="EMBL/GenBank/DDBJ databases">
        <title>Pervasive Adenine N6-methylation of Active Genes in Fungi.</title>
        <authorList>
            <consortium name="DOE Joint Genome Institute"/>
            <person name="Mondo S.J."/>
            <person name="Dannebaum R.O."/>
            <person name="Kuo R.C."/>
            <person name="Labutti K."/>
            <person name="Haridas S."/>
            <person name="Kuo A."/>
            <person name="Salamov A."/>
            <person name="Ahrendt S.R."/>
            <person name="Lipzen A."/>
            <person name="Sullivan W."/>
            <person name="Andreopoulos W.B."/>
            <person name="Clum A."/>
            <person name="Lindquist E."/>
            <person name="Daum C."/>
            <person name="Ramamoorthy G.K."/>
            <person name="Gryganskyi A."/>
            <person name="Culley D."/>
            <person name="Magnuson J.K."/>
            <person name="James T.Y."/>
            <person name="O'Malley M.A."/>
            <person name="Stajich J.E."/>
            <person name="Spatafora J.W."/>
            <person name="Visel A."/>
            <person name="Grigoriev I.V."/>
        </authorList>
    </citation>
    <scope>NUCLEOTIDE SEQUENCE [LARGE SCALE GENOMIC DNA]</scope>
    <source>
        <strain evidence="4">finn</strain>
    </source>
</reference>
<reference evidence="3 4" key="1">
    <citation type="submission" date="2016-08" db="EMBL/GenBank/DDBJ databases">
        <title>Genomes of anaerobic fungi encode conserved fungal cellulosomes for biomass hydrolysis.</title>
        <authorList>
            <consortium name="DOE Joint Genome Institute"/>
            <person name="Haitjema C.H."/>
            <person name="Gilmore S.P."/>
            <person name="Henske J.K."/>
            <person name="Solomon K.V."/>
            <person name="De Groot R."/>
            <person name="Kuo A."/>
            <person name="Mondo S.J."/>
            <person name="Salamov A.A."/>
            <person name="Labutti K."/>
            <person name="Zhao Z."/>
            <person name="Chiniquy J."/>
            <person name="Barry K."/>
            <person name="Brewer H.M."/>
            <person name="Purvine S.O."/>
            <person name="Wright A.T."/>
            <person name="Boxma B."/>
            <person name="Van Alen T."/>
            <person name="Hackstein J.H."/>
            <person name="Baker S.E."/>
            <person name="Grigoriev I.V."/>
            <person name="O'Malley M.A."/>
        </authorList>
    </citation>
    <scope>NUCLEOTIDE SEQUENCE [LARGE SCALE GENOMIC DNA]</scope>
    <source>
        <strain evidence="4">finn</strain>
    </source>
</reference>
<dbReference type="GO" id="GO:0099078">
    <property type="term" value="C:BORC complex"/>
    <property type="evidence" value="ECO:0007669"/>
    <property type="project" value="TreeGrafter"/>
</dbReference>
<dbReference type="GO" id="GO:0043015">
    <property type="term" value="F:gamma-tubulin binding"/>
    <property type="evidence" value="ECO:0007669"/>
    <property type="project" value="TreeGrafter"/>
</dbReference>
<dbReference type="STRING" id="1754191.A0A1Y1UYR3"/>
<comment type="similarity">
    <text evidence="1">Belongs to the BLOC1S2 family.</text>
</comment>
<feature type="coiled-coil region" evidence="2">
    <location>
        <begin position="79"/>
        <end position="106"/>
    </location>
</feature>
<dbReference type="EMBL" id="MCFH01000051">
    <property type="protein sequence ID" value="ORX43655.1"/>
    <property type="molecule type" value="Genomic_DNA"/>
</dbReference>
<dbReference type="GO" id="GO:0000930">
    <property type="term" value="C:gamma-tubulin complex"/>
    <property type="evidence" value="ECO:0007669"/>
    <property type="project" value="TreeGrafter"/>
</dbReference>
<evidence type="ECO:0008006" key="5">
    <source>
        <dbReference type="Google" id="ProtNLM"/>
    </source>
</evidence>
<sequence>MESPVRENDSNLKTDAEKNTIIREVKDNILDNVTKYFQTELQTISQDYKTFGDMNNASKEFCVKMSNKVQDLITSMAEIQEQYIKIDNYLKEITKLESQVDDIEKITEELDIFSKALDERYPKTMSRLFF</sequence>
<dbReference type="OrthoDB" id="244061at2759"/>
<gene>
    <name evidence="3" type="ORF">BCR36DRAFT_586589</name>
</gene>
<dbReference type="Proteomes" id="UP000193719">
    <property type="component" value="Unassembled WGS sequence"/>
</dbReference>
<dbReference type="GO" id="GO:0016197">
    <property type="term" value="P:endosomal transport"/>
    <property type="evidence" value="ECO:0007669"/>
    <property type="project" value="TreeGrafter"/>
</dbReference>
<dbReference type="PANTHER" id="PTHR46479:SF1">
    <property type="entry name" value="BIOGENESIS OF LYSOSOME-RELATED ORGANELLES COMPLEX 1 SUBUNIT 2"/>
    <property type="match status" value="1"/>
</dbReference>
<protein>
    <recommendedName>
        <fullName evidence="5">Biogenesis of lysosome-related organelles complex 1 subunit 2</fullName>
    </recommendedName>
</protein>
<keyword evidence="4" id="KW-1185">Reference proteome</keyword>
<evidence type="ECO:0000256" key="2">
    <source>
        <dbReference type="SAM" id="Coils"/>
    </source>
</evidence>
<dbReference type="GO" id="GO:0032418">
    <property type="term" value="P:lysosome localization"/>
    <property type="evidence" value="ECO:0007669"/>
    <property type="project" value="TreeGrafter"/>
</dbReference>
<accession>A0A1Y1UYR3</accession>
<evidence type="ECO:0000313" key="3">
    <source>
        <dbReference type="EMBL" id="ORX43655.1"/>
    </source>
</evidence>
<proteinExistence type="inferred from homology"/>
<evidence type="ECO:0000313" key="4">
    <source>
        <dbReference type="Proteomes" id="UP000193719"/>
    </source>
</evidence>